<gene>
    <name evidence="1" type="ordered locus">Igni_0474</name>
</gene>
<sequence>MKVALLLALSALAALAMTCVSEDPDLRKACEEVAPKVEALWGKARARVELRLGEANYASGVPGLHEYAVSLRELNYCTLAHELTHVIEMERGAYWPLWFAEGLAELSCYLLYPELYKRSGYAEWVTRGFGDLSPYFFGLTVLYYLYVNGEDVWSARKMSLYEAAKVFAEAVSSGVTPYGVVPVPPPFGEVELEEGWAYGGSPSGEYWKFGKVEVFYGPGKVSYLPFLALVLPPSWLRKCGRVVGRSARRRE</sequence>
<accession>A8A9Q5</accession>
<protein>
    <submittedName>
        <fullName evidence="1">Uncharacterized protein</fullName>
    </submittedName>
</protein>
<dbReference type="OrthoDB" id="385264at2157"/>
<dbReference type="HOGENOM" id="CLU_1105201_0_0_2"/>
<dbReference type="GeneID" id="5562239"/>
<name>A8A9Q5_IGNH4</name>
<reference evidence="1 2" key="1">
    <citation type="journal article" date="2008" name="Genome Biol.">
        <title>A genomic analysis of the archaeal system Ignicoccus hospitalis-Nanoarchaeum equitans.</title>
        <authorList>
            <person name="Podar M."/>
            <person name="Anderson I."/>
            <person name="Makarova K.S."/>
            <person name="Elkins J.G."/>
            <person name="Ivanova N."/>
            <person name="Wall M.A."/>
            <person name="Lykidis A."/>
            <person name="Mavromatis K."/>
            <person name="Sun H."/>
            <person name="Hudson M.E."/>
            <person name="Chen W."/>
            <person name="Deciu C."/>
            <person name="Hutchison D."/>
            <person name="Eads J.R."/>
            <person name="Anderson A."/>
            <person name="Fernandes F."/>
            <person name="Szeto E."/>
            <person name="Lapidus A."/>
            <person name="Kyrpides N.C."/>
            <person name="Saier M.H.Jr."/>
            <person name="Richardson P.M."/>
            <person name="Rachel R."/>
            <person name="Huber H."/>
            <person name="Eisen J.A."/>
            <person name="Koonin E.V."/>
            <person name="Keller M."/>
            <person name="Stetter K.O."/>
        </authorList>
    </citation>
    <scope>NUCLEOTIDE SEQUENCE [LARGE SCALE GENOMIC DNA]</scope>
    <source>
        <strain evidence="2">KIN4/I / DSM 18386 / JCM 14125</strain>
    </source>
</reference>
<dbReference type="Proteomes" id="UP000000262">
    <property type="component" value="Chromosome"/>
</dbReference>
<proteinExistence type="predicted"/>
<evidence type="ECO:0000313" key="2">
    <source>
        <dbReference type="Proteomes" id="UP000000262"/>
    </source>
</evidence>
<dbReference type="STRING" id="453591.Igni_0474"/>
<evidence type="ECO:0000313" key="1">
    <source>
        <dbReference type="EMBL" id="ABU81657.1"/>
    </source>
</evidence>
<dbReference type="KEGG" id="iho:Igni_0474"/>
<dbReference type="RefSeq" id="WP_011998509.1">
    <property type="nucleotide sequence ID" value="NC_009776.1"/>
</dbReference>
<organism evidence="1 2">
    <name type="scientific">Ignicoccus hospitalis (strain KIN4/I / DSM 18386 / JCM 14125)</name>
    <dbReference type="NCBI Taxonomy" id="453591"/>
    <lineage>
        <taxon>Archaea</taxon>
        <taxon>Thermoproteota</taxon>
        <taxon>Thermoprotei</taxon>
        <taxon>Desulfurococcales</taxon>
        <taxon>Desulfurococcaceae</taxon>
        <taxon>Ignicoccus</taxon>
    </lineage>
</organism>
<keyword evidence="2" id="KW-1185">Reference proteome</keyword>
<dbReference type="AlphaFoldDB" id="A8A9Q5"/>
<dbReference type="EMBL" id="CP000816">
    <property type="protein sequence ID" value="ABU81657.1"/>
    <property type="molecule type" value="Genomic_DNA"/>
</dbReference>